<evidence type="ECO:0000256" key="6">
    <source>
        <dbReference type="ARBA" id="ARBA00023146"/>
    </source>
</evidence>
<dbReference type="InterPro" id="IPR009080">
    <property type="entry name" value="tRNAsynth_Ia_anticodon-bd"/>
</dbReference>
<gene>
    <name evidence="8 12" type="primary">valS</name>
    <name evidence="12" type="ORF">FHP29_10825</name>
</gene>
<dbReference type="InterPro" id="IPR009008">
    <property type="entry name" value="Val/Leu/Ile-tRNA-synth_edit"/>
</dbReference>
<evidence type="ECO:0000256" key="2">
    <source>
        <dbReference type="ARBA" id="ARBA00022598"/>
    </source>
</evidence>
<keyword evidence="5 8" id="KW-0648">Protein biosynthesis</keyword>
<dbReference type="PROSITE" id="PS00178">
    <property type="entry name" value="AA_TRNA_LIGASE_I"/>
    <property type="match status" value="1"/>
</dbReference>
<feature type="domain" description="Methionyl/Valyl/Leucyl/Isoleucyl-tRNA synthetase anticodon-binding" evidence="11">
    <location>
        <begin position="679"/>
        <end position="823"/>
    </location>
</feature>
<dbReference type="SUPFAM" id="SSF50677">
    <property type="entry name" value="ValRS/IleRS/LeuRS editing domain"/>
    <property type="match status" value="1"/>
</dbReference>
<dbReference type="EC" id="6.1.1.9" evidence="8"/>
<evidence type="ECO:0000256" key="3">
    <source>
        <dbReference type="ARBA" id="ARBA00022741"/>
    </source>
</evidence>
<keyword evidence="4 8" id="KW-0067">ATP-binding</keyword>
<comment type="caution">
    <text evidence="12">The sequence shown here is derived from an EMBL/GenBank/DDBJ whole genome shotgun (WGS) entry which is preliminary data.</text>
</comment>
<organism evidence="12 13">
    <name type="scientific">Nocardioides albidus</name>
    <dbReference type="NCBI Taxonomy" id="1517589"/>
    <lineage>
        <taxon>Bacteria</taxon>
        <taxon>Bacillati</taxon>
        <taxon>Actinomycetota</taxon>
        <taxon>Actinomycetes</taxon>
        <taxon>Propionibacteriales</taxon>
        <taxon>Nocardioidaceae</taxon>
        <taxon>Nocardioides</taxon>
    </lineage>
</organism>
<accession>A0A5C4VXD3</accession>
<sequence length="877" mass="96946">MTELDSTQTPAPTAPAPDAGPAAVVVPDKPALEGLEEKWAQRWKDADTYGFDRTQPRENVYAIDTPPPTVSGSLHVGHVFSYTHTDLIARFQRMQGKSVFYPMGWDDNGLPTERRVQNFYGVRCDPSLPYDPDFTPPEKPDPKRQIPISRPNFIALCEQLVEQDEKVFEDLWRTLGLSVDWNTTYTTIGAKAQTVSQRAFLRNLARGEAYLQEAPTLWDVTFQTAVAQAELEARDYAGAYHRVAYHKPDGSPVHVETTRPELIASAVALIAHPDDERYADLFGTTVTSPVFGVEIPVLAHPAAEMDKGAGIAMCCTFGDLTDVQWWRELQLPVRTVIGRDGRFLRETPEWLSSETASAAYDDLQGKTVHSAREAMVAKLRESGDLDGDPTPTQRMANFYEKGDKPLEIVSTRQWYVRNGGRDAAIRKQMLERGSQIEWLPPHMKHRFDNWVGGLNGDWLVSRQRFFGIPFPVWYPLDAEGEPDYTRLLLPTEAELPIDPSTQAPTGYAEEQRGKPGGFIGDPDVMDTWATSSLTPHIAGGWESDPDLWSRVFPMDLATQAHDIIRTWLFSRVVRAHFENGVAPWSHAMISGFIVDPDRKKMSKSKGNVVVPNEILDKYGADAVRWRAAIARPGLDSPFDETQMKVGRRLAMKVLNASKFVLGSVGATTFSAAAVSQPVDTALLGRLAGVVRRATEAFEAYDYTTALEVSEKFFWEFCDDYLELVKERAYAGDGDASSSARATLALALQVQLRLLAPFLPYVTEEVWSWWQEGSVHRASWPSVTELGSPAASDGSLIDAVAAALSGIRGAKSAAKVKMRAPLARVEVTGPARLVEAAEKAADDLRRSGNVVGDLVFTVDEDTTELSVTAEIAEESAEG</sequence>
<keyword evidence="6 8" id="KW-0030">Aminoacyl-tRNA synthetase</keyword>
<dbReference type="NCBIfam" id="NF009687">
    <property type="entry name" value="PRK13208.1"/>
    <property type="match status" value="1"/>
</dbReference>
<dbReference type="GO" id="GO:0006438">
    <property type="term" value="P:valyl-tRNA aminoacylation"/>
    <property type="evidence" value="ECO:0007669"/>
    <property type="project" value="UniProtKB-UniRule"/>
</dbReference>
<evidence type="ECO:0000256" key="8">
    <source>
        <dbReference type="HAMAP-Rule" id="MF_02005"/>
    </source>
</evidence>
<dbReference type="AlphaFoldDB" id="A0A5C4VXD3"/>
<dbReference type="Pfam" id="PF08264">
    <property type="entry name" value="Anticodon_1"/>
    <property type="match status" value="1"/>
</dbReference>
<dbReference type="InterPro" id="IPR013155">
    <property type="entry name" value="M/V/L/I-tRNA-synth_anticd-bd"/>
</dbReference>
<comment type="similarity">
    <text evidence="8">Belongs to the class-I aminoacyl-tRNA synthetase family. ValS type 2 subfamily.</text>
</comment>
<evidence type="ECO:0000259" key="11">
    <source>
        <dbReference type="Pfam" id="PF08264"/>
    </source>
</evidence>
<dbReference type="InterPro" id="IPR014729">
    <property type="entry name" value="Rossmann-like_a/b/a_fold"/>
</dbReference>
<evidence type="ECO:0000256" key="4">
    <source>
        <dbReference type="ARBA" id="ARBA00022840"/>
    </source>
</evidence>
<dbReference type="HAMAP" id="MF_02005">
    <property type="entry name" value="Val_tRNA_synth_type2"/>
    <property type="match status" value="1"/>
</dbReference>
<evidence type="ECO:0000256" key="9">
    <source>
        <dbReference type="SAM" id="MobiDB-lite"/>
    </source>
</evidence>
<comment type="function">
    <text evidence="8">Catalyzes the attachment of valine to tRNA(Val). As ValRS can inadvertently accommodate and process structurally similar amino acids such as threonine, to avoid such errors, it has a 'posttransfer' editing activity that hydrolyzes mischarged Thr-tRNA(Val) in a tRNA-dependent manner.</text>
</comment>
<dbReference type="OrthoDB" id="9810365at2"/>
<dbReference type="Gene3D" id="3.90.740.10">
    <property type="entry name" value="Valyl/Leucyl/Isoleucyl-tRNA synthetase, editing domain"/>
    <property type="match status" value="1"/>
</dbReference>
<comment type="domain">
    <text evidence="8">ValRS has two distinct active sites: one for aminoacylation and one for editing. The misactivated threonine is translocated from the active site to the editing site.</text>
</comment>
<keyword evidence="13" id="KW-1185">Reference proteome</keyword>
<dbReference type="GO" id="GO:0005524">
    <property type="term" value="F:ATP binding"/>
    <property type="evidence" value="ECO:0007669"/>
    <property type="project" value="UniProtKB-UniRule"/>
</dbReference>
<dbReference type="RefSeq" id="WP_139622874.1">
    <property type="nucleotide sequence ID" value="NZ_VDMP01000023.1"/>
</dbReference>
<evidence type="ECO:0000256" key="5">
    <source>
        <dbReference type="ARBA" id="ARBA00022917"/>
    </source>
</evidence>
<evidence type="ECO:0000313" key="12">
    <source>
        <dbReference type="EMBL" id="TNM40528.1"/>
    </source>
</evidence>
<dbReference type="SUPFAM" id="SSF47323">
    <property type="entry name" value="Anticodon-binding domain of a subclass of class I aminoacyl-tRNA synthetases"/>
    <property type="match status" value="1"/>
</dbReference>
<dbReference type="InterPro" id="IPR048044">
    <property type="entry name" value="Valyl-tRNA_ligase_actino"/>
</dbReference>
<feature type="domain" description="Aminoacyl-tRNA synthetase class Ia" evidence="10">
    <location>
        <begin position="39"/>
        <end position="630"/>
    </location>
</feature>
<evidence type="ECO:0000256" key="1">
    <source>
        <dbReference type="ARBA" id="ARBA00022490"/>
    </source>
</evidence>
<dbReference type="CDD" id="cd07962">
    <property type="entry name" value="Anticodon_Ia_Val"/>
    <property type="match status" value="1"/>
</dbReference>
<feature type="region of interest" description="Disordered" evidence="9">
    <location>
        <begin position="1"/>
        <end position="23"/>
    </location>
</feature>
<dbReference type="GO" id="GO:0004832">
    <property type="term" value="F:valine-tRNA ligase activity"/>
    <property type="evidence" value="ECO:0007669"/>
    <property type="project" value="UniProtKB-UniRule"/>
</dbReference>
<keyword evidence="3 8" id="KW-0547">Nucleotide-binding</keyword>
<name>A0A5C4VXD3_9ACTN</name>
<dbReference type="Gene3D" id="1.10.730.10">
    <property type="entry name" value="Isoleucyl-tRNA Synthetase, Domain 1"/>
    <property type="match status" value="1"/>
</dbReference>
<protein>
    <recommendedName>
        <fullName evidence="8">Valine--tRNA ligase</fullName>
        <ecNumber evidence="8">6.1.1.9</ecNumber>
    </recommendedName>
    <alternativeName>
        <fullName evidence="8">Valyl-tRNA synthetase</fullName>
        <shortName evidence="8">ValRS</shortName>
    </alternativeName>
</protein>
<dbReference type="Pfam" id="PF00133">
    <property type="entry name" value="tRNA-synt_1"/>
    <property type="match status" value="1"/>
</dbReference>
<dbReference type="InterPro" id="IPR002303">
    <property type="entry name" value="Valyl-tRNA_ligase"/>
</dbReference>
<comment type="catalytic activity">
    <reaction evidence="7 8">
        <text>tRNA(Val) + L-valine + ATP = L-valyl-tRNA(Val) + AMP + diphosphate</text>
        <dbReference type="Rhea" id="RHEA:10704"/>
        <dbReference type="Rhea" id="RHEA-COMP:9672"/>
        <dbReference type="Rhea" id="RHEA-COMP:9708"/>
        <dbReference type="ChEBI" id="CHEBI:30616"/>
        <dbReference type="ChEBI" id="CHEBI:33019"/>
        <dbReference type="ChEBI" id="CHEBI:57762"/>
        <dbReference type="ChEBI" id="CHEBI:78442"/>
        <dbReference type="ChEBI" id="CHEBI:78537"/>
        <dbReference type="ChEBI" id="CHEBI:456215"/>
        <dbReference type="EC" id="6.1.1.9"/>
    </reaction>
</comment>
<evidence type="ECO:0000313" key="13">
    <source>
        <dbReference type="Proteomes" id="UP000313231"/>
    </source>
</evidence>
<dbReference type="InterPro" id="IPR033705">
    <property type="entry name" value="Anticodon_Ia_Val"/>
</dbReference>
<dbReference type="InterPro" id="IPR001412">
    <property type="entry name" value="aa-tRNA-synth_I_CS"/>
</dbReference>
<comment type="subcellular location">
    <subcellularLocation>
        <location evidence="8">Cytoplasm</location>
    </subcellularLocation>
</comment>
<dbReference type="EMBL" id="VDMP01000023">
    <property type="protein sequence ID" value="TNM40528.1"/>
    <property type="molecule type" value="Genomic_DNA"/>
</dbReference>
<feature type="short sequence motif" description="'KMSKS' region" evidence="8">
    <location>
        <begin position="600"/>
        <end position="604"/>
    </location>
</feature>
<dbReference type="PANTHER" id="PTHR11946">
    <property type="entry name" value="VALYL-TRNA SYNTHETASES"/>
    <property type="match status" value="1"/>
</dbReference>
<dbReference type="NCBIfam" id="NF000540">
    <property type="entry name" value="alt_ValS"/>
    <property type="match status" value="1"/>
</dbReference>
<proteinExistence type="inferred from homology"/>
<evidence type="ECO:0000256" key="7">
    <source>
        <dbReference type="ARBA" id="ARBA00047552"/>
    </source>
</evidence>
<dbReference type="InterPro" id="IPR002300">
    <property type="entry name" value="aa-tRNA-synth_Ia"/>
</dbReference>
<dbReference type="GO" id="GO:0005829">
    <property type="term" value="C:cytosol"/>
    <property type="evidence" value="ECO:0007669"/>
    <property type="project" value="TreeGrafter"/>
</dbReference>
<dbReference type="GO" id="GO:0002161">
    <property type="term" value="F:aminoacyl-tRNA deacylase activity"/>
    <property type="evidence" value="ECO:0007669"/>
    <property type="project" value="InterPro"/>
</dbReference>
<keyword evidence="1 8" id="KW-0963">Cytoplasm</keyword>
<comment type="subunit">
    <text evidence="8">Monomer.</text>
</comment>
<dbReference type="InterPro" id="IPR022874">
    <property type="entry name" value="Valine-tRNA_ligase_type_2"/>
</dbReference>
<dbReference type="PANTHER" id="PTHR11946:SF93">
    <property type="entry name" value="VALINE--TRNA LIGASE, CHLOROPLASTIC_MITOCHONDRIAL 2"/>
    <property type="match status" value="1"/>
</dbReference>
<dbReference type="SUPFAM" id="SSF52374">
    <property type="entry name" value="Nucleotidylyl transferase"/>
    <property type="match status" value="1"/>
</dbReference>
<dbReference type="PRINTS" id="PR00986">
    <property type="entry name" value="TRNASYNTHVAL"/>
</dbReference>
<dbReference type="Proteomes" id="UP000313231">
    <property type="component" value="Unassembled WGS sequence"/>
</dbReference>
<evidence type="ECO:0000259" key="10">
    <source>
        <dbReference type="Pfam" id="PF00133"/>
    </source>
</evidence>
<dbReference type="Gene3D" id="3.40.50.620">
    <property type="entry name" value="HUPs"/>
    <property type="match status" value="2"/>
</dbReference>
<reference evidence="12 13" key="1">
    <citation type="journal article" date="2016" name="Int. J. Syst. Evol. Microbiol.">
        <title>Nocardioides albidus sp. nov., an actinobacterium isolated from garden soil.</title>
        <authorList>
            <person name="Singh H."/>
            <person name="Du J."/>
            <person name="Trinh H."/>
            <person name="Won K."/>
            <person name="Yang J.E."/>
            <person name="Yin C."/>
            <person name="Kook M."/>
            <person name="Yi T.H."/>
        </authorList>
    </citation>
    <scope>NUCLEOTIDE SEQUENCE [LARGE SCALE GENOMIC DNA]</scope>
    <source>
        <strain evidence="12 13">CCTCC AB 2015297</strain>
    </source>
</reference>
<keyword evidence="2 8" id="KW-0436">Ligase</keyword>
<feature type="short sequence motif" description="'HIGH' region" evidence="8">
    <location>
        <begin position="68"/>
        <end position="78"/>
    </location>
</feature>
<feature type="binding site" evidence="8">
    <location>
        <position position="603"/>
    </location>
    <ligand>
        <name>ATP</name>
        <dbReference type="ChEBI" id="CHEBI:30616"/>
    </ligand>
</feature>